<name>A0ABS5NJV5_TSUPA</name>
<dbReference type="Proteomes" id="UP000676853">
    <property type="component" value="Unassembled WGS sequence"/>
</dbReference>
<reference evidence="1 2" key="1">
    <citation type="submission" date="2021-04" db="EMBL/GenBank/DDBJ databases">
        <title>Whole genome sequence analysis of a thiophenic sulfur metabolizing bacteria.</title>
        <authorList>
            <person name="Akhtar N."/>
            <person name="Akram J."/>
            <person name="Aslam A."/>
        </authorList>
    </citation>
    <scope>NUCLEOTIDE SEQUENCE [LARGE SCALE GENOMIC DNA]</scope>
    <source>
        <strain evidence="1 2">3OW</strain>
    </source>
</reference>
<evidence type="ECO:0000313" key="1">
    <source>
        <dbReference type="EMBL" id="MBS4104585.1"/>
    </source>
</evidence>
<protein>
    <submittedName>
        <fullName evidence="1">Uncharacterized protein</fullName>
    </submittedName>
</protein>
<evidence type="ECO:0000313" key="2">
    <source>
        <dbReference type="Proteomes" id="UP000676853"/>
    </source>
</evidence>
<comment type="caution">
    <text evidence="1">The sequence shown here is derived from an EMBL/GenBank/DDBJ whole genome shotgun (WGS) entry which is preliminary data.</text>
</comment>
<sequence>MAEQTVDQMLDAGASCLQYFQTMLDLAKEVSLKQWPDWRDHVCRNYDNERGVDLASLRGDAVMLRLQATAARQAVTDQAAARTRVQTAWPDNAGTNAVTTLNAHQLRSEPVATTMANTATAAEAVPDAVVTAVSTKVADLKEFDPANVSSDRRLLMAAVRKVSLQAKWGDKQAAAAVERFEAQLAKDLARFDEVVATASSAIQAAYATVPEAAKGIDSSAFP</sequence>
<dbReference type="RefSeq" id="WP_212555563.1">
    <property type="nucleotide sequence ID" value="NZ_JAGXOE010000282.1"/>
</dbReference>
<dbReference type="EMBL" id="JAGXOE010000282">
    <property type="protein sequence ID" value="MBS4104585.1"/>
    <property type="molecule type" value="Genomic_DNA"/>
</dbReference>
<feature type="non-terminal residue" evidence="1">
    <location>
        <position position="222"/>
    </location>
</feature>
<organism evidence="1 2">
    <name type="scientific">Tsukamurella paurometabola</name>
    <name type="common">Corynebacterium paurometabolum</name>
    <dbReference type="NCBI Taxonomy" id="2061"/>
    <lineage>
        <taxon>Bacteria</taxon>
        <taxon>Bacillati</taxon>
        <taxon>Actinomycetota</taxon>
        <taxon>Actinomycetes</taxon>
        <taxon>Mycobacteriales</taxon>
        <taxon>Tsukamurellaceae</taxon>
        <taxon>Tsukamurella</taxon>
    </lineage>
</organism>
<gene>
    <name evidence="1" type="ORF">KFZ73_25565</name>
</gene>
<accession>A0ABS5NJV5</accession>
<proteinExistence type="predicted"/>
<keyword evidence="2" id="KW-1185">Reference proteome</keyword>